<protein>
    <recommendedName>
        <fullName evidence="1">BZIP domain-containing protein</fullName>
    </recommendedName>
</protein>
<evidence type="ECO:0000313" key="3">
    <source>
        <dbReference type="Proteomes" id="UP000034350"/>
    </source>
</evidence>
<dbReference type="CDD" id="cd14686">
    <property type="entry name" value="bZIP"/>
    <property type="match status" value="1"/>
</dbReference>
<proteinExistence type="predicted"/>
<evidence type="ECO:0000259" key="1">
    <source>
        <dbReference type="Pfam" id="PF07716"/>
    </source>
</evidence>
<reference evidence="2 3" key="1">
    <citation type="journal article" date="2015" name="Environ. Microbiol.">
        <title>Genome analyses suggest the presence of polyploidy and recent human-driven expansions in eight global populations of the honeybee pathogen Nosema ceranae.</title>
        <authorList>
            <person name="Pelin A."/>
            <person name="Selman M."/>
            <person name="Aris-Brosou S."/>
            <person name="Farinelli L."/>
            <person name="Corradi N."/>
        </authorList>
    </citation>
    <scope>NUCLEOTIDE SEQUENCE [LARGE SCALE GENOMIC DNA]</scope>
    <source>
        <strain evidence="2 3">PA08 1199</strain>
    </source>
</reference>
<gene>
    <name evidence="2" type="ORF">AAJ76_2300018737</name>
</gene>
<dbReference type="VEuPathDB" id="MicrosporidiaDB:G9O61_00g017480"/>
<feature type="domain" description="BZIP" evidence="1">
    <location>
        <begin position="12"/>
        <end position="57"/>
    </location>
</feature>
<sequence length="89" mass="10905">MKRASEDKEMLKIIKNRQSARRSVEKKKKELDFLKKENYYLKLQNKYLTERIHQLENSHLHSKSYDFVQCFLPLVPKVDNFYMDMCSRM</sequence>
<dbReference type="RefSeq" id="XP_024331104.1">
    <property type="nucleotide sequence ID" value="XM_024474683.1"/>
</dbReference>
<dbReference type="Proteomes" id="UP000034350">
    <property type="component" value="Unassembled WGS sequence"/>
</dbReference>
<dbReference type="AlphaFoldDB" id="A0A0F9YS35"/>
<dbReference type="VEuPathDB" id="MicrosporidiaDB:AAJ76_2300018737"/>
<dbReference type="InterPro" id="IPR004827">
    <property type="entry name" value="bZIP"/>
</dbReference>
<dbReference type="EMBL" id="JPQZ01000023">
    <property type="protein sequence ID" value="KKO75362.1"/>
    <property type="molecule type" value="Genomic_DNA"/>
</dbReference>
<evidence type="ECO:0000313" key="2">
    <source>
        <dbReference type="EMBL" id="KKO75362.1"/>
    </source>
</evidence>
<organism evidence="2 3">
    <name type="scientific">Vairimorpha ceranae</name>
    <dbReference type="NCBI Taxonomy" id="40302"/>
    <lineage>
        <taxon>Eukaryota</taxon>
        <taxon>Fungi</taxon>
        <taxon>Fungi incertae sedis</taxon>
        <taxon>Microsporidia</taxon>
        <taxon>Nosematidae</taxon>
        <taxon>Vairimorpha</taxon>
    </lineage>
</organism>
<dbReference type="Gene3D" id="1.20.5.170">
    <property type="match status" value="1"/>
</dbReference>
<dbReference type="GeneID" id="36319609"/>
<dbReference type="SUPFAM" id="SSF57959">
    <property type="entry name" value="Leucine zipper domain"/>
    <property type="match status" value="1"/>
</dbReference>
<dbReference type="Pfam" id="PF07716">
    <property type="entry name" value="bZIP_2"/>
    <property type="match status" value="1"/>
</dbReference>
<accession>A0A0F9YS35</accession>
<name>A0A0F9YS35_9MICR</name>
<comment type="caution">
    <text evidence="2">The sequence shown here is derived from an EMBL/GenBank/DDBJ whole genome shotgun (WGS) entry which is preliminary data.</text>
</comment>
<keyword evidence="3" id="KW-1185">Reference proteome</keyword>
<dbReference type="GO" id="GO:0003700">
    <property type="term" value="F:DNA-binding transcription factor activity"/>
    <property type="evidence" value="ECO:0007669"/>
    <property type="project" value="InterPro"/>
</dbReference>
<dbReference type="InterPro" id="IPR046347">
    <property type="entry name" value="bZIP_sf"/>
</dbReference>